<keyword evidence="2" id="KW-1185">Reference proteome</keyword>
<dbReference type="InterPro" id="IPR036866">
    <property type="entry name" value="RibonucZ/Hydroxyglut_hydro"/>
</dbReference>
<dbReference type="EMBL" id="LGRX02025112">
    <property type="protein sequence ID" value="KAK3252874.1"/>
    <property type="molecule type" value="Genomic_DNA"/>
</dbReference>
<accession>A0AAE0CEN0</accession>
<dbReference type="PANTHER" id="PTHR36142">
    <property type="entry name" value="METALLO-HYDROLASE/OXIDOREDUCTASE SUPERFAMILY PROTEIN"/>
    <property type="match status" value="1"/>
</dbReference>
<comment type="caution">
    <text evidence="1">The sequence shown here is derived from an EMBL/GenBank/DDBJ whole genome shotgun (WGS) entry which is preliminary data.</text>
</comment>
<proteinExistence type="predicted"/>
<evidence type="ECO:0008006" key="3">
    <source>
        <dbReference type="Google" id="ProtNLM"/>
    </source>
</evidence>
<dbReference type="AlphaFoldDB" id="A0AAE0CEN0"/>
<evidence type="ECO:0000313" key="2">
    <source>
        <dbReference type="Proteomes" id="UP001190700"/>
    </source>
</evidence>
<reference evidence="1 2" key="1">
    <citation type="journal article" date="2015" name="Genome Biol. Evol.">
        <title>Comparative Genomics of a Bacterivorous Green Alga Reveals Evolutionary Causalities and Consequences of Phago-Mixotrophic Mode of Nutrition.</title>
        <authorList>
            <person name="Burns J.A."/>
            <person name="Paasch A."/>
            <person name="Narechania A."/>
            <person name="Kim E."/>
        </authorList>
    </citation>
    <scope>NUCLEOTIDE SEQUENCE [LARGE SCALE GENOMIC DNA]</scope>
    <source>
        <strain evidence="1 2">PLY_AMNH</strain>
    </source>
</reference>
<gene>
    <name evidence="1" type="ORF">CYMTET_37835</name>
</gene>
<dbReference type="Proteomes" id="UP001190700">
    <property type="component" value="Unassembled WGS sequence"/>
</dbReference>
<dbReference type="Pfam" id="PF13483">
    <property type="entry name" value="Lactamase_B_3"/>
    <property type="match status" value="1"/>
</dbReference>
<evidence type="ECO:0000313" key="1">
    <source>
        <dbReference type="EMBL" id="KAK3252874.1"/>
    </source>
</evidence>
<dbReference type="SUPFAM" id="SSF56281">
    <property type="entry name" value="Metallo-hydrolase/oxidoreductase"/>
    <property type="match status" value="1"/>
</dbReference>
<name>A0AAE0CEN0_9CHLO</name>
<protein>
    <recommendedName>
        <fullName evidence="3">Metallo-beta-lactamase domain-containing protein</fullName>
    </recommendedName>
</protein>
<dbReference type="Gene3D" id="3.60.15.10">
    <property type="entry name" value="Ribonuclease Z/Hydroxyacylglutathione hydrolase-like"/>
    <property type="match status" value="1"/>
</dbReference>
<organism evidence="1 2">
    <name type="scientific">Cymbomonas tetramitiformis</name>
    <dbReference type="NCBI Taxonomy" id="36881"/>
    <lineage>
        <taxon>Eukaryota</taxon>
        <taxon>Viridiplantae</taxon>
        <taxon>Chlorophyta</taxon>
        <taxon>Pyramimonadophyceae</taxon>
        <taxon>Pyramimonadales</taxon>
        <taxon>Pyramimonadaceae</taxon>
        <taxon>Cymbomonas</taxon>
    </lineage>
</organism>
<sequence>MLRLNGGKCDIFASLAAPTTSHSLSYLKNCSVQTPIIRSHSLPYIRNCSVQTPIIRSAQLPLPGRDARHVQQRLFSKGSLSSQRSSRNGVKYTGTFRKHAIYASQNVREAIYTHLGSNSWKIELPASGLTVLTDPWLIDNLTFFDQDWLYEGIKRKDVGDVGLAFADGCDAILITQGLDDHAHRPTLKRLPKHLWIIASPTGAEVTRDLGFTNVTSLAPGCGTTLDGKLDIQATSGALVGPPWSQRENGFILRERSVDGISLYYEPHCSFDYRSLEQQEPVDLVISPAASVSLGAFPLVNGVEETVKLLNLLQPQVMMPLPNAEIEEDGVLAPWISSSGTPEATQQALNRANISTTVRDIPQTGQGQRIQFS</sequence>
<dbReference type="PANTHER" id="PTHR36142:SF2">
    <property type="entry name" value="METALLO-HYDROLASE_OXIDOREDUCTASE SUPERFAMILY PROTEIN"/>
    <property type="match status" value="1"/>
</dbReference>